<feature type="transmembrane region" description="Helical" evidence="8">
    <location>
        <begin position="43"/>
        <end position="64"/>
    </location>
</feature>
<dbReference type="GO" id="GO:0005886">
    <property type="term" value="C:plasma membrane"/>
    <property type="evidence" value="ECO:0007669"/>
    <property type="project" value="UniProtKB-SubCell"/>
</dbReference>
<feature type="transmembrane region" description="Helical" evidence="8">
    <location>
        <begin position="201"/>
        <end position="222"/>
    </location>
</feature>
<organism evidence="9 10">
    <name type="scientific">Hwanghaeella grinnelliae</name>
    <dbReference type="NCBI Taxonomy" id="2500179"/>
    <lineage>
        <taxon>Bacteria</taxon>
        <taxon>Pseudomonadati</taxon>
        <taxon>Pseudomonadota</taxon>
        <taxon>Alphaproteobacteria</taxon>
        <taxon>Rhodospirillales</taxon>
        <taxon>Rhodospirillaceae</taxon>
        <taxon>Hwanghaeella</taxon>
    </lineage>
</organism>
<name>A0A3S2Z818_9PROT</name>
<feature type="transmembrane region" description="Helical" evidence="8">
    <location>
        <begin position="262"/>
        <end position="288"/>
    </location>
</feature>
<evidence type="ECO:0000313" key="9">
    <source>
        <dbReference type="EMBL" id="RVU36783.1"/>
    </source>
</evidence>
<dbReference type="PANTHER" id="PTHR36838">
    <property type="entry name" value="AUXIN EFFLUX CARRIER FAMILY PROTEIN"/>
    <property type="match status" value="1"/>
</dbReference>
<dbReference type="Pfam" id="PF03547">
    <property type="entry name" value="Mem_trans"/>
    <property type="match status" value="1"/>
</dbReference>
<evidence type="ECO:0000256" key="5">
    <source>
        <dbReference type="ARBA" id="ARBA00022692"/>
    </source>
</evidence>
<proteinExistence type="inferred from homology"/>
<feature type="transmembrane region" description="Helical" evidence="8">
    <location>
        <begin position="70"/>
        <end position="88"/>
    </location>
</feature>
<keyword evidence="6 8" id="KW-1133">Transmembrane helix</keyword>
<gene>
    <name evidence="9" type="ORF">EOI86_16600</name>
</gene>
<evidence type="ECO:0000256" key="3">
    <source>
        <dbReference type="ARBA" id="ARBA00022448"/>
    </source>
</evidence>
<evidence type="ECO:0000256" key="4">
    <source>
        <dbReference type="ARBA" id="ARBA00022475"/>
    </source>
</evidence>
<feature type="transmembrane region" description="Helical" evidence="8">
    <location>
        <begin position="295"/>
        <end position="314"/>
    </location>
</feature>
<evidence type="ECO:0000256" key="2">
    <source>
        <dbReference type="ARBA" id="ARBA00010145"/>
    </source>
</evidence>
<dbReference type="AlphaFoldDB" id="A0A3S2Z818"/>
<feature type="transmembrane region" description="Helical" evidence="8">
    <location>
        <begin position="12"/>
        <end position="31"/>
    </location>
</feature>
<keyword evidence="3" id="KW-0813">Transport</keyword>
<feature type="transmembrane region" description="Helical" evidence="8">
    <location>
        <begin position="108"/>
        <end position="126"/>
    </location>
</feature>
<keyword evidence="5 8" id="KW-0812">Transmembrane</keyword>
<keyword evidence="7 8" id="KW-0472">Membrane</keyword>
<comment type="caution">
    <text evidence="9">The sequence shown here is derived from an EMBL/GenBank/DDBJ whole genome shotgun (WGS) entry which is preliminary data.</text>
</comment>
<reference evidence="10" key="1">
    <citation type="submission" date="2019-01" db="EMBL/GenBank/DDBJ databases">
        <title>Gri0909 isolated from a small marine red alga.</title>
        <authorList>
            <person name="Kim J."/>
            <person name="Jeong S.E."/>
            <person name="Jeon C.O."/>
        </authorList>
    </citation>
    <scope>NUCLEOTIDE SEQUENCE [LARGE SCALE GENOMIC DNA]</scope>
    <source>
        <strain evidence="10">Gri0909</strain>
    </source>
</reference>
<sequence>MVPRRMEPIFNVVLPVFGIIAAGYIAGRRGLLGDASSEALNRFVYWVALPVLLFKAMATVEIGTVVRADFLIGFMLSLAAVWAASMLLAKFAFGRGLAEATMHGMNTVYGNAGYMGIPLALATYGAEAVFPAIFITVIYTALIVGAAIVMIEVGAGKAEGLGPVLRKVFLALIRNPMLIAPVLGLLWAMSGLPLPAPAETFCSILGAAAGPCALFAIGLFLVGKPLREGLGEVTVMTVVKLAVQPLVTALFMLWLFPVDPLWAKVAILMATLPTGAGSFVLSLSYGLYVQRTSSVILISTIASVATISVFYAIFPPTV</sequence>
<feature type="transmembrane region" description="Helical" evidence="8">
    <location>
        <begin position="234"/>
        <end position="256"/>
    </location>
</feature>
<feature type="transmembrane region" description="Helical" evidence="8">
    <location>
        <begin position="132"/>
        <end position="156"/>
    </location>
</feature>
<dbReference type="InterPro" id="IPR038770">
    <property type="entry name" value="Na+/solute_symporter_sf"/>
</dbReference>
<protein>
    <submittedName>
        <fullName evidence="9">AEC family transporter</fullName>
    </submittedName>
</protein>
<evidence type="ECO:0000256" key="6">
    <source>
        <dbReference type="ARBA" id="ARBA00022989"/>
    </source>
</evidence>
<keyword evidence="4" id="KW-1003">Cell membrane</keyword>
<feature type="transmembrane region" description="Helical" evidence="8">
    <location>
        <begin position="168"/>
        <end position="189"/>
    </location>
</feature>
<dbReference type="Gene3D" id="1.20.1530.20">
    <property type="match status" value="1"/>
</dbReference>
<evidence type="ECO:0000256" key="7">
    <source>
        <dbReference type="ARBA" id="ARBA00023136"/>
    </source>
</evidence>
<keyword evidence="10" id="KW-1185">Reference proteome</keyword>
<evidence type="ECO:0000256" key="1">
    <source>
        <dbReference type="ARBA" id="ARBA00004651"/>
    </source>
</evidence>
<comment type="similarity">
    <text evidence="2">Belongs to the auxin efflux carrier (TC 2.A.69) family.</text>
</comment>
<evidence type="ECO:0000256" key="8">
    <source>
        <dbReference type="SAM" id="Phobius"/>
    </source>
</evidence>
<dbReference type="EMBL" id="SADE01000002">
    <property type="protein sequence ID" value="RVU36783.1"/>
    <property type="molecule type" value="Genomic_DNA"/>
</dbReference>
<dbReference type="PANTHER" id="PTHR36838:SF3">
    <property type="entry name" value="TRANSPORTER AUXIN EFFLUX CARRIER EC FAMILY"/>
    <property type="match status" value="1"/>
</dbReference>
<comment type="subcellular location">
    <subcellularLocation>
        <location evidence="1">Cell membrane</location>
        <topology evidence="1">Multi-pass membrane protein</topology>
    </subcellularLocation>
</comment>
<accession>A0A3S2Z818</accession>
<dbReference type="InterPro" id="IPR004776">
    <property type="entry name" value="Mem_transp_PIN-like"/>
</dbReference>
<dbReference type="GO" id="GO:0055085">
    <property type="term" value="P:transmembrane transport"/>
    <property type="evidence" value="ECO:0007669"/>
    <property type="project" value="InterPro"/>
</dbReference>
<dbReference type="Proteomes" id="UP000287447">
    <property type="component" value="Unassembled WGS sequence"/>
</dbReference>
<evidence type="ECO:0000313" key="10">
    <source>
        <dbReference type="Proteomes" id="UP000287447"/>
    </source>
</evidence>